<dbReference type="EMBL" id="RJJU01000002">
    <property type="protein sequence ID" value="RUM16312.1"/>
    <property type="molecule type" value="Genomic_DNA"/>
</dbReference>
<protein>
    <recommendedName>
        <fullName evidence="3">DNA-binding protein</fullName>
    </recommendedName>
</protein>
<gene>
    <name evidence="1" type="ORF">EFB14_03040</name>
</gene>
<organism evidence="1 2">
    <name type="scientific">Rhizobium fabae</name>
    <dbReference type="NCBI Taxonomy" id="573179"/>
    <lineage>
        <taxon>Bacteria</taxon>
        <taxon>Pseudomonadati</taxon>
        <taxon>Pseudomonadota</taxon>
        <taxon>Alphaproteobacteria</taxon>
        <taxon>Hyphomicrobiales</taxon>
        <taxon>Rhizobiaceae</taxon>
        <taxon>Rhizobium/Agrobacterium group</taxon>
        <taxon>Rhizobium</taxon>
    </lineage>
</organism>
<sequence>MISERPRLRRSEVPGYLMEKHGIPIALATLNKMATVGGGPAMRYAGRIPLYDVEDLDRWAAGRLSRPVASTSERAA</sequence>
<accession>A0ABY0BGK7</accession>
<evidence type="ECO:0008006" key="3">
    <source>
        <dbReference type="Google" id="ProtNLM"/>
    </source>
</evidence>
<reference evidence="1 2" key="1">
    <citation type="submission" date="2018-11" db="EMBL/GenBank/DDBJ databases">
        <authorList>
            <person name="Huo Y."/>
        </authorList>
    </citation>
    <scope>NUCLEOTIDE SEQUENCE [LARGE SCALE GENOMIC DNA]</scope>
    <source>
        <strain evidence="1 2">CCBAU 33202</strain>
    </source>
</reference>
<dbReference type="Proteomes" id="UP000272004">
    <property type="component" value="Unassembled WGS sequence"/>
</dbReference>
<comment type="caution">
    <text evidence="1">The sequence shown here is derived from an EMBL/GenBank/DDBJ whole genome shotgun (WGS) entry which is preliminary data.</text>
</comment>
<name>A0ABY0BGK7_9HYPH</name>
<proteinExistence type="predicted"/>
<evidence type="ECO:0000313" key="1">
    <source>
        <dbReference type="EMBL" id="RUM16312.1"/>
    </source>
</evidence>
<keyword evidence="2" id="KW-1185">Reference proteome</keyword>
<evidence type="ECO:0000313" key="2">
    <source>
        <dbReference type="Proteomes" id="UP000272004"/>
    </source>
</evidence>